<evidence type="ECO:0000313" key="3">
    <source>
        <dbReference type="Proteomes" id="UP000005025"/>
    </source>
</evidence>
<evidence type="ECO:0000259" key="1">
    <source>
        <dbReference type="Pfam" id="PF14657"/>
    </source>
</evidence>
<comment type="caution">
    <text evidence="2">The sequence shown here is derived from an EMBL/GenBank/DDBJ whole genome shotgun (WGS) entry which is preliminary data.</text>
</comment>
<dbReference type="RefSeq" id="WP_008855646.1">
    <property type="nucleotide sequence ID" value="NZ_JH591006.1"/>
</dbReference>
<feature type="domain" description="AP2-like integrase N-terminal" evidence="1">
    <location>
        <begin position="22"/>
        <end position="51"/>
    </location>
</feature>
<protein>
    <recommendedName>
        <fullName evidence="1">AP2-like integrase N-terminal domain-containing protein</fullName>
    </recommendedName>
</protein>
<dbReference type="AlphaFoldDB" id="H1LCY9"/>
<dbReference type="HOGENOM" id="CLU_2553996_0_0_9"/>
<dbReference type="EMBL" id="AGRJ01000046">
    <property type="protein sequence ID" value="EHO53708.1"/>
    <property type="molecule type" value="Genomic_DNA"/>
</dbReference>
<dbReference type="STRING" id="797516.HMPREF9104_00453"/>
<reference evidence="2 3" key="1">
    <citation type="submission" date="2011-09" db="EMBL/GenBank/DDBJ databases">
        <authorList>
            <person name="Weinstock G."/>
            <person name="Sodergren E."/>
            <person name="Clifton S."/>
            <person name="Fulton L."/>
            <person name="Fulton B."/>
            <person name="Courtney L."/>
            <person name="Fronick C."/>
            <person name="Harrison M."/>
            <person name="Strong C."/>
            <person name="Farmer C."/>
            <person name="Delahaunty K."/>
            <person name="Markovic C."/>
            <person name="Hall O."/>
            <person name="Minx P."/>
            <person name="Tomlinson C."/>
            <person name="Mitreva M."/>
            <person name="Hou S."/>
            <person name="Chen J."/>
            <person name="Wollam A."/>
            <person name="Pepin K.H."/>
            <person name="Johnson M."/>
            <person name="Bhonagiri V."/>
            <person name="Zhang X."/>
            <person name="Suruliraj S."/>
            <person name="Warren W."/>
            <person name="Chinwalla A."/>
            <person name="Mardis E.R."/>
            <person name="Wilson R.K."/>
        </authorList>
    </citation>
    <scope>NUCLEOTIDE SEQUENCE [LARGE SCALE GENOMIC DNA]</scope>
    <source>
        <strain evidence="2 3">F0435</strain>
    </source>
</reference>
<dbReference type="PATRIC" id="fig|797516.3.peg.411"/>
<sequence length="82" mass="9533">MYGKIIWQVLENVAKSGKHAFSYIDKHGKRQYIQKSGFSSKKMAQEYANKIGMLAEQHDVANRDDTLIDFFYAGTKYLENHE</sequence>
<dbReference type="InterPro" id="IPR028259">
    <property type="entry name" value="AP2-like_int_N"/>
</dbReference>
<name>H1LCY9_9LACO</name>
<proteinExistence type="predicted"/>
<evidence type="ECO:0000313" key="2">
    <source>
        <dbReference type="EMBL" id="EHO53708.1"/>
    </source>
</evidence>
<gene>
    <name evidence="2" type="ORF">HMPREF9104_00453</name>
</gene>
<accession>H1LCY9</accession>
<organism evidence="2 3">
    <name type="scientific">Lentilactobacillus kisonensis F0435</name>
    <dbReference type="NCBI Taxonomy" id="797516"/>
    <lineage>
        <taxon>Bacteria</taxon>
        <taxon>Bacillati</taxon>
        <taxon>Bacillota</taxon>
        <taxon>Bacilli</taxon>
        <taxon>Lactobacillales</taxon>
        <taxon>Lactobacillaceae</taxon>
        <taxon>Lentilactobacillus</taxon>
    </lineage>
</organism>
<dbReference type="Pfam" id="PF14657">
    <property type="entry name" value="Arm-DNA-bind_4"/>
    <property type="match status" value="1"/>
</dbReference>
<dbReference type="Proteomes" id="UP000005025">
    <property type="component" value="Unassembled WGS sequence"/>
</dbReference>